<reference evidence="5 6" key="1">
    <citation type="journal article" date="2019" name="Plant Biotechnol. J.">
        <title>The red bayberry genome and genetic basis of sex determination.</title>
        <authorList>
            <person name="Jia H.M."/>
            <person name="Jia H.J."/>
            <person name="Cai Q.L."/>
            <person name="Wang Y."/>
            <person name="Zhao H.B."/>
            <person name="Yang W.F."/>
            <person name="Wang G.Y."/>
            <person name="Li Y.H."/>
            <person name="Zhan D.L."/>
            <person name="Shen Y.T."/>
            <person name="Niu Q.F."/>
            <person name="Chang L."/>
            <person name="Qiu J."/>
            <person name="Zhao L."/>
            <person name="Xie H.B."/>
            <person name="Fu W.Y."/>
            <person name="Jin J."/>
            <person name="Li X.W."/>
            <person name="Jiao Y."/>
            <person name="Zhou C.C."/>
            <person name="Tu T."/>
            <person name="Chai C.Y."/>
            <person name="Gao J.L."/>
            <person name="Fan L.J."/>
            <person name="van de Weg E."/>
            <person name="Wang J.Y."/>
            <person name="Gao Z.S."/>
        </authorList>
    </citation>
    <scope>NUCLEOTIDE SEQUENCE [LARGE SCALE GENOMIC DNA]</scope>
    <source>
        <tissue evidence="5">Leaves</tissue>
    </source>
</reference>
<feature type="region of interest" description="Disordered" evidence="3">
    <location>
        <begin position="63"/>
        <end position="96"/>
    </location>
</feature>
<proteinExistence type="inferred from homology"/>
<sequence length="323" mass="36865">MVMMSFSKKSVHSFLGFPTSIDTASTTRSTPTDKHLYYGCPHHRVSSSLTGGLGLISVTSGDVQRSPNVLESSSVKSTPASSSPPPKKDPGGIGFIDDIGGGVDGLMSCTESLGFESSDERRFDDKIEEEINDKETSDCGFYTRRTTRMKSRREGDREVKNFPPPLSSMNPNGQRSFFLRAVRKEGRLELTEVRIDRTEILLASRQDGRLRLHLIRDDDIHDFTEEEVEEDEDEEEELVEEVEPEHEEEGKELVLEEEKEIVEDETQKFNGFEEETEEKRFGDWKFPVSGEGFRRCQELGSHRDHHHHHNLHVWRQQYCVTTG</sequence>
<evidence type="ECO:0000313" key="6">
    <source>
        <dbReference type="Proteomes" id="UP000516437"/>
    </source>
</evidence>
<protein>
    <recommendedName>
        <fullName evidence="4">FAF domain-containing protein</fullName>
    </recommendedName>
</protein>
<dbReference type="InterPro" id="IPR046431">
    <property type="entry name" value="FAF_dom"/>
</dbReference>
<evidence type="ECO:0000259" key="4">
    <source>
        <dbReference type="Pfam" id="PF11250"/>
    </source>
</evidence>
<keyword evidence="2" id="KW-0175">Coiled coil</keyword>
<dbReference type="PANTHER" id="PTHR33155">
    <property type="entry name" value="FANTASTIC FOUR-LIKE PROTEIN (DUF3049)"/>
    <property type="match status" value="1"/>
</dbReference>
<dbReference type="AlphaFoldDB" id="A0A6A1UR75"/>
<dbReference type="Pfam" id="PF11250">
    <property type="entry name" value="FAF"/>
    <property type="match status" value="1"/>
</dbReference>
<dbReference type="Proteomes" id="UP000516437">
    <property type="component" value="Chromosome 8"/>
</dbReference>
<comment type="similarity">
    <text evidence="1">Belongs to the fantastic four family.</text>
</comment>
<dbReference type="OrthoDB" id="1931928at2759"/>
<dbReference type="PANTHER" id="PTHR33155:SF27">
    <property type="entry name" value="FANTASTIC FOUR-LIKE PROTEIN (DUF3049)"/>
    <property type="match status" value="1"/>
</dbReference>
<evidence type="ECO:0000256" key="1">
    <source>
        <dbReference type="ARBA" id="ARBA00008690"/>
    </source>
</evidence>
<organism evidence="5 6">
    <name type="scientific">Morella rubra</name>
    <name type="common">Chinese bayberry</name>
    <dbReference type="NCBI Taxonomy" id="262757"/>
    <lineage>
        <taxon>Eukaryota</taxon>
        <taxon>Viridiplantae</taxon>
        <taxon>Streptophyta</taxon>
        <taxon>Embryophyta</taxon>
        <taxon>Tracheophyta</taxon>
        <taxon>Spermatophyta</taxon>
        <taxon>Magnoliopsida</taxon>
        <taxon>eudicotyledons</taxon>
        <taxon>Gunneridae</taxon>
        <taxon>Pentapetalae</taxon>
        <taxon>rosids</taxon>
        <taxon>fabids</taxon>
        <taxon>Fagales</taxon>
        <taxon>Myricaceae</taxon>
        <taxon>Morella</taxon>
    </lineage>
</organism>
<feature type="compositionally biased region" description="Low complexity" evidence="3">
    <location>
        <begin position="72"/>
        <end position="81"/>
    </location>
</feature>
<keyword evidence="6" id="KW-1185">Reference proteome</keyword>
<evidence type="ECO:0000256" key="3">
    <source>
        <dbReference type="SAM" id="MobiDB-lite"/>
    </source>
</evidence>
<feature type="coiled-coil region" evidence="2">
    <location>
        <begin position="221"/>
        <end position="275"/>
    </location>
</feature>
<comment type="caution">
    <text evidence="5">The sequence shown here is derived from an EMBL/GenBank/DDBJ whole genome shotgun (WGS) entry which is preliminary data.</text>
</comment>
<gene>
    <name evidence="5" type="ORF">CJ030_MR8G008696</name>
</gene>
<accession>A0A6A1UR75</accession>
<dbReference type="EMBL" id="RXIC02000026">
    <property type="protein sequence ID" value="KAB1202298.1"/>
    <property type="molecule type" value="Genomic_DNA"/>
</dbReference>
<feature type="domain" description="FAF" evidence="4">
    <location>
        <begin position="161"/>
        <end position="214"/>
    </location>
</feature>
<feature type="region of interest" description="Disordered" evidence="3">
    <location>
        <begin position="148"/>
        <end position="173"/>
    </location>
</feature>
<name>A0A6A1UR75_9ROSI</name>
<evidence type="ECO:0000256" key="2">
    <source>
        <dbReference type="SAM" id="Coils"/>
    </source>
</evidence>
<evidence type="ECO:0000313" key="5">
    <source>
        <dbReference type="EMBL" id="KAB1202298.1"/>
    </source>
</evidence>
<dbReference type="InterPro" id="IPR021410">
    <property type="entry name" value="FAF"/>
</dbReference>